<dbReference type="SMART" id="SM00320">
    <property type="entry name" value="WD40"/>
    <property type="match status" value="2"/>
</dbReference>
<dbReference type="RefSeq" id="XP_028355277.1">
    <property type="nucleotide sequence ID" value="XM_028499476.2"/>
</dbReference>
<accession>A0A455C2M9</accession>
<comment type="similarity">
    <text evidence="2">Belongs to the WD repeat rae1 family.</text>
</comment>
<evidence type="ECO:0000256" key="8">
    <source>
        <dbReference type="PROSITE-ProRule" id="PRU00221"/>
    </source>
</evidence>
<dbReference type="SUPFAM" id="SSF50978">
    <property type="entry name" value="WD40 repeat-like"/>
    <property type="match status" value="1"/>
</dbReference>
<dbReference type="Proteomes" id="UP000248484">
    <property type="component" value="Chromosome 14"/>
</dbReference>
<proteinExistence type="inferred from homology"/>
<evidence type="ECO:0000256" key="1">
    <source>
        <dbReference type="ARBA" id="ARBA00004647"/>
    </source>
</evidence>
<evidence type="ECO:0000256" key="6">
    <source>
        <dbReference type="ARBA" id="ARBA00031875"/>
    </source>
</evidence>
<dbReference type="Pfam" id="PF00400">
    <property type="entry name" value="WD40"/>
    <property type="match status" value="1"/>
</dbReference>
<name>A0A455C2M9_PHYMC</name>
<dbReference type="PROSITE" id="PS50294">
    <property type="entry name" value="WD_REPEATS_REGION"/>
    <property type="match status" value="1"/>
</dbReference>
<dbReference type="InterPro" id="IPR019775">
    <property type="entry name" value="WD40_repeat_CS"/>
</dbReference>
<dbReference type="PROSITE" id="PS00678">
    <property type="entry name" value="WD_REPEATS_1"/>
    <property type="match status" value="1"/>
</dbReference>
<comment type="subunit">
    <text evidence="7">Interacts with NUMA1 (via N-terminal end of the coiled-coil domain); this interaction promotes spindle formation in mitosis. Interacts with NUP98. Interacts with MYCBP2. Interacts with USP11.</text>
</comment>
<keyword evidence="9" id="KW-1185">Reference proteome</keyword>
<keyword evidence="4" id="KW-0677">Repeat</keyword>
<dbReference type="STRING" id="9755.ENSPCTP00005026979"/>
<gene>
    <name evidence="10" type="primary">RAE1</name>
</gene>
<evidence type="ECO:0000256" key="2">
    <source>
        <dbReference type="ARBA" id="ARBA00007830"/>
    </source>
</evidence>
<comment type="subcellular location">
    <subcellularLocation>
        <location evidence="1">Cytoplasm</location>
        <location evidence="1">Cytoskeleton</location>
        <location evidence="1">Spindle pole</location>
    </subcellularLocation>
</comment>
<dbReference type="AlphaFoldDB" id="A0A455C2M9"/>
<dbReference type="Gene3D" id="2.130.10.10">
    <property type="entry name" value="YVTN repeat-like/Quinoprotein amine dehydrogenase"/>
    <property type="match status" value="1"/>
</dbReference>
<reference evidence="10" key="1">
    <citation type="submission" date="2025-08" db="UniProtKB">
        <authorList>
            <consortium name="RefSeq"/>
        </authorList>
    </citation>
    <scope>IDENTIFICATION</scope>
    <source>
        <tissue evidence="10">Muscle</tissue>
    </source>
</reference>
<dbReference type="OrthoDB" id="256303at2759"/>
<dbReference type="InterPro" id="IPR036322">
    <property type="entry name" value="WD40_repeat_dom_sf"/>
</dbReference>
<keyword evidence="3 8" id="KW-0853">WD repeat</keyword>
<feature type="repeat" description="WD" evidence="8">
    <location>
        <begin position="82"/>
        <end position="123"/>
    </location>
</feature>
<dbReference type="PANTHER" id="PTHR10971">
    <property type="entry name" value="MRNA EXPORT FACTOR AND BUB3"/>
    <property type="match status" value="1"/>
</dbReference>
<organism evidence="9 10">
    <name type="scientific">Physeter macrocephalus</name>
    <name type="common">Sperm whale</name>
    <name type="synonym">Physeter catodon</name>
    <dbReference type="NCBI Taxonomy" id="9755"/>
    <lineage>
        <taxon>Eukaryota</taxon>
        <taxon>Metazoa</taxon>
        <taxon>Chordata</taxon>
        <taxon>Craniata</taxon>
        <taxon>Vertebrata</taxon>
        <taxon>Euteleostomi</taxon>
        <taxon>Mammalia</taxon>
        <taxon>Eutheria</taxon>
        <taxon>Laurasiatheria</taxon>
        <taxon>Artiodactyla</taxon>
        <taxon>Whippomorpha</taxon>
        <taxon>Cetacea</taxon>
        <taxon>Odontoceti</taxon>
        <taxon>Physeteridae</taxon>
        <taxon>Physeter</taxon>
    </lineage>
</organism>
<dbReference type="GO" id="GO:0000922">
    <property type="term" value="C:spindle pole"/>
    <property type="evidence" value="ECO:0007669"/>
    <property type="project" value="UniProtKB-SubCell"/>
</dbReference>
<protein>
    <recommendedName>
        <fullName evidence="5">Rae1 protein homolog</fullName>
    </recommendedName>
    <alternativeName>
        <fullName evidence="6">mRNA-associated protein mrnp 41</fullName>
    </alternativeName>
</protein>
<evidence type="ECO:0000313" key="9">
    <source>
        <dbReference type="Proteomes" id="UP000248484"/>
    </source>
</evidence>
<dbReference type="CTD" id="8480"/>
<dbReference type="InParanoid" id="A0A455C2M9"/>
<evidence type="ECO:0000313" key="10">
    <source>
        <dbReference type="RefSeq" id="XP_028355277.1"/>
    </source>
</evidence>
<evidence type="ECO:0000256" key="4">
    <source>
        <dbReference type="ARBA" id="ARBA00022737"/>
    </source>
</evidence>
<evidence type="ECO:0000256" key="5">
    <source>
        <dbReference type="ARBA" id="ARBA00030954"/>
    </source>
</evidence>
<dbReference type="KEGG" id="pcad:114487725"/>
<dbReference type="GeneID" id="114487725"/>
<dbReference type="PROSITE" id="PS50082">
    <property type="entry name" value="WD_REPEATS_2"/>
    <property type="match status" value="1"/>
</dbReference>
<evidence type="ECO:0000256" key="3">
    <source>
        <dbReference type="ARBA" id="ARBA00022574"/>
    </source>
</evidence>
<dbReference type="InterPro" id="IPR015943">
    <property type="entry name" value="WD40/YVTN_repeat-like_dom_sf"/>
</dbReference>
<dbReference type="InterPro" id="IPR001680">
    <property type="entry name" value="WD40_rpt"/>
</dbReference>
<sequence length="159" mass="17179">MSLFGAASGFGTGGASMFGSAAADNHNPMKDIEVTSSPDDSIGCLSFSPPTLPGNFLIAGSWANDVRCWEVQDSGQTIPKAQQMHTGPVLDVCWSDDGSKVFTASCDKTAKMWDLNSNQAIQIAQVVKTYPLQEGWARLVPWVAKIPYTIILYYRKDAV</sequence>
<evidence type="ECO:0000256" key="7">
    <source>
        <dbReference type="ARBA" id="ARBA00046523"/>
    </source>
</evidence>